<name>A8FV76_SHESH</name>
<dbReference type="KEGG" id="sse:Ssed_2140"/>
<accession>A8FV76</accession>
<proteinExistence type="predicted"/>
<dbReference type="Gene3D" id="3.90.10.10">
    <property type="entry name" value="Cytochrome C3"/>
    <property type="match status" value="1"/>
</dbReference>
<keyword evidence="2" id="KW-1185">Reference proteome</keyword>
<dbReference type="AlphaFoldDB" id="A8FV76"/>
<dbReference type="EMBL" id="CP000821">
    <property type="protein sequence ID" value="ABV36749.1"/>
    <property type="molecule type" value="Genomic_DNA"/>
</dbReference>
<dbReference type="InterPro" id="IPR036280">
    <property type="entry name" value="Multihaem_cyt_sf"/>
</dbReference>
<protein>
    <submittedName>
        <fullName evidence="1">Uncharacterized protein</fullName>
    </submittedName>
</protein>
<dbReference type="Proteomes" id="UP000002015">
    <property type="component" value="Chromosome"/>
</dbReference>
<dbReference type="RefSeq" id="WP_012142484.1">
    <property type="nucleotide sequence ID" value="NC_009831.1"/>
</dbReference>
<sequence precursor="true">MNKLLLAALLSAVLVSGCSEDSNDTASSPVVPPSPAKEYSTIDVTPAAKFEGSITVRLGRFDDKYKAWRLSGEAKDIHNDGHIDEMDAQALKIVNELEPAIVIDAKKMHSLLQTNPDGLGKGSARADIFVNGHYSVFDVLRYLALTRDDIKLENVIDYKDTDLDTYQFTISWDQNGDGIFDAQDIESFNSSGWHFRFKFDGGELRRITGSLDGVGPEGEAHYERMDQFWVQPGMDLRFQPFNAEMTARRIWVMKQEMERYRQAGNKVILPELVASFDGGKSYETLVTDLEVTAHNIRPDIFQPGVITGIDAFLSAKDMEHDFVINYWPTVASKAPVGHYALFSVNGKNSRVGAGWTTRFGEKSTLNDFAPFTKCDFGSDGTQNGEPKVSHKACWAEWNTYFGGNMLHLMTDVWVMNQAVEQVHLIYKSHYDIFGMEEFNGKIPTERDFSQSNDGSDMVSLRTLSLPKPETSTLPILKESHFGWGIANCESCHNDKLPQGHGGYSWPVNSVDGFNSIQPYYCASCHGSNGAPLGHGETARCYWCHSEDQLPKNHGEASVKQWLRGAENLEGNWHNYNIPASTLPRDAAGNYAPYTEILSTINSDWNMSKSFPDPYSCMTCHPNPE</sequence>
<gene>
    <name evidence="1" type="ordered locus">Ssed_2140</name>
</gene>
<evidence type="ECO:0000313" key="1">
    <source>
        <dbReference type="EMBL" id="ABV36749.1"/>
    </source>
</evidence>
<evidence type="ECO:0000313" key="2">
    <source>
        <dbReference type="Proteomes" id="UP000002015"/>
    </source>
</evidence>
<dbReference type="OrthoDB" id="6245000at2"/>
<dbReference type="HOGENOM" id="CLU_420859_0_0_6"/>
<dbReference type="SUPFAM" id="SSF48695">
    <property type="entry name" value="Multiheme cytochromes"/>
    <property type="match status" value="1"/>
</dbReference>
<reference evidence="1 2" key="1">
    <citation type="submission" date="2007-08" db="EMBL/GenBank/DDBJ databases">
        <title>Complete sequence of Shewanella sediminis HAW-EB3.</title>
        <authorList>
            <consortium name="US DOE Joint Genome Institute"/>
            <person name="Copeland A."/>
            <person name="Lucas S."/>
            <person name="Lapidus A."/>
            <person name="Barry K."/>
            <person name="Glavina del Rio T."/>
            <person name="Dalin E."/>
            <person name="Tice H."/>
            <person name="Pitluck S."/>
            <person name="Chertkov O."/>
            <person name="Brettin T."/>
            <person name="Bruce D."/>
            <person name="Detter J.C."/>
            <person name="Han C."/>
            <person name="Schmutz J."/>
            <person name="Larimer F."/>
            <person name="Land M."/>
            <person name="Hauser L."/>
            <person name="Kyrpides N."/>
            <person name="Kim E."/>
            <person name="Zhao J.-S."/>
            <person name="Richardson P."/>
        </authorList>
    </citation>
    <scope>NUCLEOTIDE SEQUENCE [LARGE SCALE GENOMIC DNA]</scope>
    <source>
        <strain evidence="1 2">HAW-EB3</strain>
    </source>
</reference>
<dbReference type="PROSITE" id="PS51257">
    <property type="entry name" value="PROKAR_LIPOPROTEIN"/>
    <property type="match status" value="1"/>
</dbReference>
<organism evidence="1 2">
    <name type="scientific">Shewanella sediminis (strain HAW-EB3)</name>
    <dbReference type="NCBI Taxonomy" id="425104"/>
    <lineage>
        <taxon>Bacteria</taxon>
        <taxon>Pseudomonadati</taxon>
        <taxon>Pseudomonadota</taxon>
        <taxon>Gammaproteobacteria</taxon>
        <taxon>Alteromonadales</taxon>
        <taxon>Shewanellaceae</taxon>
        <taxon>Shewanella</taxon>
    </lineage>
</organism>